<evidence type="ECO:0000256" key="1">
    <source>
        <dbReference type="SAM" id="MobiDB-lite"/>
    </source>
</evidence>
<feature type="compositionally biased region" description="Acidic residues" evidence="1">
    <location>
        <begin position="46"/>
        <end position="56"/>
    </location>
</feature>
<dbReference type="AlphaFoldDB" id="I2FU93"/>
<feature type="compositionally biased region" description="Gly residues" evidence="1">
    <location>
        <begin position="36"/>
        <end position="45"/>
    </location>
</feature>
<gene>
    <name evidence="2" type="ORF">UHOR_14459</name>
</gene>
<organism evidence="2 3">
    <name type="scientific">Ustilago hordei</name>
    <name type="common">Barley covered smut fungus</name>
    <dbReference type="NCBI Taxonomy" id="120017"/>
    <lineage>
        <taxon>Eukaryota</taxon>
        <taxon>Fungi</taxon>
        <taxon>Dikarya</taxon>
        <taxon>Basidiomycota</taxon>
        <taxon>Ustilaginomycotina</taxon>
        <taxon>Ustilaginomycetes</taxon>
        <taxon>Ustilaginales</taxon>
        <taxon>Ustilaginaceae</taxon>
        <taxon>Ustilago</taxon>
    </lineage>
</organism>
<dbReference type="HOGENOM" id="CLU_2322103_0_0_1"/>
<feature type="region of interest" description="Disordered" evidence="1">
    <location>
        <begin position="17"/>
        <end position="64"/>
    </location>
</feature>
<protein>
    <submittedName>
        <fullName evidence="2">Uncharacterized protein</fullName>
    </submittedName>
</protein>
<evidence type="ECO:0000313" key="2">
    <source>
        <dbReference type="EMBL" id="CCF50486.1"/>
    </source>
</evidence>
<comment type="caution">
    <text evidence="2">The sequence shown here is derived from an EMBL/GenBank/DDBJ whole genome shotgun (WGS) entry which is preliminary data.</text>
</comment>
<name>I2FU93_USTHO</name>
<dbReference type="EMBL" id="CAGI01000155">
    <property type="protein sequence ID" value="CCF50486.1"/>
    <property type="molecule type" value="Genomic_DNA"/>
</dbReference>
<dbReference type="Proteomes" id="UP000006174">
    <property type="component" value="Unassembled WGS sequence"/>
</dbReference>
<reference evidence="2 3" key="1">
    <citation type="journal article" date="2012" name="Plant Cell">
        <title>Genome comparison of barley and maize smut fungi reveals targeted loss of RNA silencing components and species-specific presence of transposable elements.</title>
        <authorList>
            <person name="Laurie J.D."/>
            <person name="Ali S."/>
            <person name="Linning R."/>
            <person name="Mannhaupt G."/>
            <person name="Wong P."/>
            <person name="Gueldener U."/>
            <person name="Muensterkoetter M."/>
            <person name="Moore R."/>
            <person name="Kahmann R."/>
            <person name="Bakkeren G."/>
            <person name="Schirawski J."/>
        </authorList>
    </citation>
    <scope>NUCLEOTIDE SEQUENCE [LARGE SCALE GENOMIC DNA]</scope>
    <source>
        <strain evidence="3">Uh4875-4</strain>
    </source>
</reference>
<accession>I2FU93</accession>
<sequence>MRCEIRAGAKIKIRKSRVETPAWHDAGGDDGVAGEEQGGGNGGNGDDGDDGDDGGDGGDGLTTRLMISHGNEKLTKPKRSGSVLTRFAALDPSFAGRCC</sequence>
<proteinExistence type="predicted"/>
<keyword evidence="3" id="KW-1185">Reference proteome</keyword>
<evidence type="ECO:0000313" key="3">
    <source>
        <dbReference type="Proteomes" id="UP000006174"/>
    </source>
</evidence>